<evidence type="ECO:0000256" key="1">
    <source>
        <dbReference type="SAM" id="SignalP"/>
    </source>
</evidence>
<dbReference type="PROSITE" id="PS51257">
    <property type="entry name" value="PROKAR_LIPOPROTEIN"/>
    <property type="match status" value="1"/>
</dbReference>
<evidence type="ECO:0000313" key="4">
    <source>
        <dbReference type="Proteomes" id="UP000271937"/>
    </source>
</evidence>
<keyword evidence="1" id="KW-0732">Signal</keyword>
<dbReference type="InterPro" id="IPR003646">
    <property type="entry name" value="SH3-like_bac-type"/>
</dbReference>
<feature type="signal peptide" evidence="1">
    <location>
        <begin position="1"/>
        <end position="19"/>
    </location>
</feature>
<proteinExistence type="predicted"/>
<sequence>MNKLVFVLVVLFSSCNQNATTLDSFQQPKTNPSDDKFIADFPKSYADFVAVYGWNEEKEEPSPLYDESEAHIARFYQIVEENPKYSSKIYDIAQNGRWQADVVNIFQMKALAYIKNHKDDFCTYLKNIKDTNKTKSIYYFLIDKPTATPNVIELSEKCSEENKKLLEAVIKEYKAKNTSSKTPSASSGNLSSFVPNDFVVLEKAMADYNADGHQDAILILSPVNENTISIEESEKTGKKRQLIILESTGNGHYILAVKNENIIPCLKCNAPADSYSDFKAKNNELQFTKISGYNSQVELITFIFKYEQSEWLLSRISTSEKSGNTTEKNVLTLIKKPKLVALDLANFATYQTGEIKDADGYTNLRQEKNATSKILEKINSGTRIQILDNSSDWWRIKNKEKTGYVHKSKISI</sequence>
<dbReference type="OrthoDB" id="7054664at2"/>
<dbReference type="Proteomes" id="UP000271937">
    <property type="component" value="Unassembled WGS sequence"/>
</dbReference>
<dbReference type="EMBL" id="RQVR01000001">
    <property type="protein sequence ID" value="RRJ93982.1"/>
    <property type="molecule type" value="Genomic_DNA"/>
</dbReference>
<dbReference type="Gene3D" id="2.30.30.40">
    <property type="entry name" value="SH3 Domains"/>
    <property type="match status" value="1"/>
</dbReference>
<evidence type="ECO:0000313" key="3">
    <source>
        <dbReference type="EMBL" id="RRJ93982.1"/>
    </source>
</evidence>
<keyword evidence="4" id="KW-1185">Reference proteome</keyword>
<feature type="chain" id="PRO_5018088106" evidence="1">
    <location>
        <begin position="20"/>
        <end position="412"/>
    </location>
</feature>
<comment type="caution">
    <text evidence="3">The sequence shown here is derived from an EMBL/GenBank/DDBJ whole genome shotgun (WGS) entry which is preliminary data.</text>
</comment>
<dbReference type="RefSeq" id="WP_125011124.1">
    <property type="nucleotide sequence ID" value="NZ_RQVR01000001.1"/>
</dbReference>
<accession>A0A3P3WFT4</accession>
<feature type="domain" description="SH3b" evidence="2">
    <location>
        <begin position="350"/>
        <end position="412"/>
    </location>
</feature>
<dbReference type="Pfam" id="PF08239">
    <property type="entry name" value="SH3_3"/>
    <property type="match status" value="1"/>
</dbReference>
<reference evidence="3 4" key="1">
    <citation type="submission" date="2018-11" db="EMBL/GenBank/DDBJ databases">
        <title>Flavobacterium sp. nov., YIM 102600 draft genome.</title>
        <authorList>
            <person name="Li G."/>
            <person name="Jiang Y."/>
        </authorList>
    </citation>
    <scope>NUCLEOTIDE SEQUENCE [LARGE SCALE GENOMIC DNA]</scope>
    <source>
        <strain evidence="3 4">YIM 102600</strain>
    </source>
</reference>
<gene>
    <name evidence="3" type="ORF">EG849_00490</name>
</gene>
<name>A0A3P3WFT4_9FLAO</name>
<organism evidence="3 4">
    <name type="scientific">Flavobacterium macacae</name>
    <dbReference type="NCBI Taxonomy" id="2488993"/>
    <lineage>
        <taxon>Bacteria</taxon>
        <taxon>Pseudomonadati</taxon>
        <taxon>Bacteroidota</taxon>
        <taxon>Flavobacteriia</taxon>
        <taxon>Flavobacteriales</taxon>
        <taxon>Flavobacteriaceae</taxon>
        <taxon>Flavobacterium</taxon>
    </lineage>
</organism>
<dbReference type="PROSITE" id="PS51781">
    <property type="entry name" value="SH3B"/>
    <property type="match status" value="1"/>
</dbReference>
<protein>
    <submittedName>
        <fullName evidence="3">SH3 domain-containing protein</fullName>
    </submittedName>
</protein>
<evidence type="ECO:0000259" key="2">
    <source>
        <dbReference type="PROSITE" id="PS51781"/>
    </source>
</evidence>
<dbReference type="AlphaFoldDB" id="A0A3P3WFT4"/>